<evidence type="ECO:0000313" key="6">
    <source>
        <dbReference type="Proteomes" id="UP001305414"/>
    </source>
</evidence>
<dbReference type="InterPro" id="IPR001242">
    <property type="entry name" value="Condensation_dom"/>
</dbReference>
<dbReference type="GO" id="GO:0044550">
    <property type="term" value="P:secondary metabolite biosynthetic process"/>
    <property type="evidence" value="ECO:0007669"/>
    <property type="project" value="TreeGrafter"/>
</dbReference>
<protein>
    <recommendedName>
        <fullName evidence="7">AMP-dependent synthetase/ligase domain-containing protein</fullName>
    </recommendedName>
</protein>
<dbReference type="EMBL" id="JAWHQM010000003">
    <property type="protein sequence ID" value="KAK5626546.1"/>
    <property type="molecule type" value="Genomic_DNA"/>
</dbReference>
<dbReference type="InterPro" id="IPR000873">
    <property type="entry name" value="AMP-dep_synth/lig_dom"/>
</dbReference>
<dbReference type="Pfam" id="PF00501">
    <property type="entry name" value="AMP-binding"/>
    <property type="match status" value="1"/>
</dbReference>
<evidence type="ECO:0000256" key="2">
    <source>
        <dbReference type="ARBA" id="ARBA00022553"/>
    </source>
</evidence>
<gene>
    <name evidence="5" type="ORF">RRF57_002261</name>
</gene>
<evidence type="ECO:0000259" key="3">
    <source>
        <dbReference type="Pfam" id="PF00501"/>
    </source>
</evidence>
<dbReference type="Pfam" id="PF00668">
    <property type="entry name" value="Condensation"/>
    <property type="match status" value="1"/>
</dbReference>
<evidence type="ECO:0008006" key="7">
    <source>
        <dbReference type="Google" id="ProtNLM"/>
    </source>
</evidence>
<sequence>MHHAIYDLWVQEALFKQLSQLYNGGRVENQPSFSRFIRFQQQANDSVAFWKKAMQGASVVKFPNYRIVQNPNEALMTLTEERLVTLPHIRTTSYSIATIIHCAYALVLSRYGFTRDVCYASVQSGRNIPLRDASDIVGPLMTVSFFRSDCSHDRTVNEMLEEASQFLLDASSHQHAAHTVVPQLFNQSIVEMGNMLVVQPRVRVPASRSNLFNRTSAKMAQPGLVLVEATIEDDDSVNLRMQYAPEAMEQGNAQLFLSHFQQVITQLAQVELGAKQTLGNISLLTEKDEQITMEGCGMAIPPSTETVVDAMYRLAEDNPNAVAVKAHDGTLTYGELRDQARRLAALLRRRFIARADREIRIAACSERNAIAVIIQAAIFTVQGAAFIALDPASPVERNSQILEDSKADIVLSSPFARGLAEQIARGSEVLEISRQMLDELPADDESNSTDVKPQADSVAYITYTSGSTGRPKGCIIDHGPLATTISKLTEWKEIDPNVNTLWASTWSFDVHLSQMWEPLTTGGMICVPSETEMHESAEATFMKYNVNHAFFTPTQAKMINFSRAPCVRSIAMGGEPINFNLTPLLEAGIRIFNEYGPSEATGCVTGHEITLDDQEKNKIGRALFGNCWAVEPDRPCRLAPIGTIGELVTGGTLARGYLNRPDLTCEAFIDSPYWAQEVCPRLYPYRRFGLSKFGRLISVSWSRRYSGEDQRGTNRGCGGREPHC</sequence>
<accession>A0AAN7UK13</accession>
<dbReference type="GO" id="GO:0003824">
    <property type="term" value="F:catalytic activity"/>
    <property type="evidence" value="ECO:0007669"/>
    <property type="project" value="InterPro"/>
</dbReference>
<name>A0AAN7UK13_9PEZI</name>
<dbReference type="SUPFAM" id="SSF56801">
    <property type="entry name" value="Acetyl-CoA synthetase-like"/>
    <property type="match status" value="1"/>
</dbReference>
<proteinExistence type="predicted"/>
<keyword evidence="2" id="KW-0597">Phosphoprotein</keyword>
<dbReference type="InterPro" id="IPR020845">
    <property type="entry name" value="AMP-binding_CS"/>
</dbReference>
<dbReference type="InterPro" id="IPR023213">
    <property type="entry name" value="CAT-like_dom_sf"/>
</dbReference>
<evidence type="ECO:0000313" key="5">
    <source>
        <dbReference type="EMBL" id="KAK5626546.1"/>
    </source>
</evidence>
<dbReference type="AlphaFoldDB" id="A0AAN7UK13"/>
<dbReference type="Gene3D" id="3.30.559.30">
    <property type="entry name" value="Nonribosomal peptide synthetase, condensation domain"/>
    <property type="match status" value="1"/>
</dbReference>
<dbReference type="GO" id="GO:0005737">
    <property type="term" value="C:cytoplasm"/>
    <property type="evidence" value="ECO:0007669"/>
    <property type="project" value="TreeGrafter"/>
</dbReference>
<reference evidence="5 6" key="1">
    <citation type="submission" date="2023-10" db="EMBL/GenBank/DDBJ databases">
        <title>Draft genome sequence of Xylaria bambusicola isolate GMP-LS, the root and basal stem rot pathogen of sugarcane in Indonesia.</title>
        <authorList>
            <person name="Selvaraj P."/>
            <person name="Muralishankar V."/>
            <person name="Muruganantham S."/>
            <person name="Sp S."/>
            <person name="Haryani S."/>
            <person name="Lau K.J.X."/>
            <person name="Naqvi N.I."/>
        </authorList>
    </citation>
    <scope>NUCLEOTIDE SEQUENCE [LARGE SCALE GENOMIC DNA]</scope>
    <source>
        <strain evidence="5">GMP-LS</strain>
    </source>
</reference>
<dbReference type="PROSITE" id="PS00455">
    <property type="entry name" value="AMP_BINDING"/>
    <property type="match status" value="1"/>
</dbReference>
<dbReference type="GO" id="GO:0043041">
    <property type="term" value="P:amino acid activation for nonribosomal peptide biosynthetic process"/>
    <property type="evidence" value="ECO:0007669"/>
    <property type="project" value="TreeGrafter"/>
</dbReference>
<dbReference type="InterPro" id="IPR042099">
    <property type="entry name" value="ANL_N_sf"/>
</dbReference>
<evidence type="ECO:0000259" key="4">
    <source>
        <dbReference type="Pfam" id="PF00668"/>
    </source>
</evidence>
<feature type="domain" description="Condensation" evidence="4">
    <location>
        <begin position="1"/>
        <end position="288"/>
    </location>
</feature>
<feature type="domain" description="AMP-dependent synthetase/ligase" evidence="3">
    <location>
        <begin position="315"/>
        <end position="658"/>
    </location>
</feature>
<dbReference type="SUPFAM" id="SSF52777">
    <property type="entry name" value="CoA-dependent acyltransferases"/>
    <property type="match status" value="1"/>
</dbReference>
<organism evidence="5 6">
    <name type="scientific">Xylaria bambusicola</name>
    <dbReference type="NCBI Taxonomy" id="326684"/>
    <lineage>
        <taxon>Eukaryota</taxon>
        <taxon>Fungi</taxon>
        <taxon>Dikarya</taxon>
        <taxon>Ascomycota</taxon>
        <taxon>Pezizomycotina</taxon>
        <taxon>Sordariomycetes</taxon>
        <taxon>Xylariomycetidae</taxon>
        <taxon>Xylariales</taxon>
        <taxon>Xylariaceae</taxon>
        <taxon>Xylaria</taxon>
    </lineage>
</organism>
<evidence type="ECO:0000256" key="1">
    <source>
        <dbReference type="ARBA" id="ARBA00022450"/>
    </source>
</evidence>
<comment type="caution">
    <text evidence="5">The sequence shown here is derived from an EMBL/GenBank/DDBJ whole genome shotgun (WGS) entry which is preliminary data.</text>
</comment>
<dbReference type="PANTHER" id="PTHR45527">
    <property type="entry name" value="NONRIBOSOMAL PEPTIDE SYNTHETASE"/>
    <property type="match status" value="1"/>
</dbReference>
<dbReference type="Gene3D" id="3.40.50.12780">
    <property type="entry name" value="N-terminal domain of ligase-like"/>
    <property type="match status" value="1"/>
</dbReference>
<keyword evidence="6" id="KW-1185">Reference proteome</keyword>
<dbReference type="GO" id="GO:0031177">
    <property type="term" value="F:phosphopantetheine binding"/>
    <property type="evidence" value="ECO:0007669"/>
    <property type="project" value="TreeGrafter"/>
</dbReference>
<dbReference type="PANTHER" id="PTHR45527:SF1">
    <property type="entry name" value="FATTY ACID SYNTHASE"/>
    <property type="match status" value="1"/>
</dbReference>
<keyword evidence="1" id="KW-0596">Phosphopantetheine</keyword>
<dbReference type="Proteomes" id="UP001305414">
    <property type="component" value="Unassembled WGS sequence"/>
</dbReference>
<dbReference type="Gene3D" id="3.30.559.10">
    <property type="entry name" value="Chloramphenicol acetyltransferase-like domain"/>
    <property type="match status" value="1"/>
</dbReference>